<dbReference type="GO" id="GO:0008237">
    <property type="term" value="F:metallopeptidase activity"/>
    <property type="evidence" value="ECO:0007669"/>
    <property type="project" value="UniProtKB-KW"/>
</dbReference>
<dbReference type="SUPFAM" id="SSF144052">
    <property type="entry name" value="Thermophilic metalloprotease-like"/>
    <property type="match status" value="1"/>
</dbReference>
<dbReference type="Pfam" id="PF02073">
    <property type="entry name" value="Peptidase_M29"/>
    <property type="match status" value="1"/>
</dbReference>
<dbReference type="EMBL" id="UGGP01000001">
    <property type="protein sequence ID" value="STO09118.1"/>
    <property type="molecule type" value="Genomic_DNA"/>
</dbReference>
<dbReference type="InterPro" id="IPR052170">
    <property type="entry name" value="M29_Exopeptidase"/>
</dbReference>
<name>A0A377FWH4_9BACL</name>
<accession>A0A377FWH4</accession>
<dbReference type="GO" id="GO:0004177">
    <property type="term" value="F:aminopeptidase activity"/>
    <property type="evidence" value="ECO:0007669"/>
    <property type="project" value="UniProtKB-KW"/>
</dbReference>
<organism evidence="10 11">
    <name type="scientific">Exiguobacterium aurantiacum</name>
    <dbReference type="NCBI Taxonomy" id="33987"/>
    <lineage>
        <taxon>Bacteria</taxon>
        <taxon>Bacillati</taxon>
        <taxon>Bacillota</taxon>
        <taxon>Bacilli</taxon>
        <taxon>Bacillales</taxon>
        <taxon>Bacillales Family XII. Incertae Sedis</taxon>
        <taxon>Exiguobacterium</taxon>
    </lineage>
</organism>
<evidence type="ECO:0000256" key="3">
    <source>
        <dbReference type="ARBA" id="ARBA00001947"/>
    </source>
</evidence>
<keyword evidence="5 10" id="KW-0031">Aminopeptidase</keyword>
<comment type="cofactor">
    <cofactor evidence="1">
        <name>Co(2+)</name>
        <dbReference type="ChEBI" id="CHEBI:48828"/>
    </cofactor>
</comment>
<dbReference type="Gene3D" id="3.40.1830.10">
    <property type="entry name" value="Thermophilic metalloprotease (M29)"/>
    <property type="match status" value="1"/>
</dbReference>
<evidence type="ECO:0000256" key="9">
    <source>
        <dbReference type="ARBA" id="ARBA00023049"/>
    </source>
</evidence>
<dbReference type="EC" id="3.4.11.-" evidence="10"/>
<proteinExistence type="inferred from homology"/>
<evidence type="ECO:0000256" key="8">
    <source>
        <dbReference type="ARBA" id="ARBA00022801"/>
    </source>
</evidence>
<comment type="cofactor">
    <cofactor evidence="2">
        <name>Mg(2+)</name>
        <dbReference type="ChEBI" id="CHEBI:18420"/>
    </cofactor>
</comment>
<keyword evidence="9" id="KW-0482">Metalloprotease</keyword>
<dbReference type="PANTHER" id="PTHR34448">
    <property type="entry name" value="AMINOPEPTIDASE"/>
    <property type="match status" value="1"/>
</dbReference>
<evidence type="ECO:0000256" key="2">
    <source>
        <dbReference type="ARBA" id="ARBA00001946"/>
    </source>
</evidence>
<evidence type="ECO:0000256" key="6">
    <source>
        <dbReference type="ARBA" id="ARBA00022670"/>
    </source>
</evidence>
<protein>
    <submittedName>
        <fullName evidence="10">Aminopeptidase 2</fullName>
        <ecNumber evidence="10">3.4.11.-</ecNumber>
    </submittedName>
</protein>
<comment type="cofactor">
    <cofactor evidence="3">
        <name>Zn(2+)</name>
        <dbReference type="ChEBI" id="CHEBI:29105"/>
    </cofactor>
</comment>
<evidence type="ECO:0000256" key="1">
    <source>
        <dbReference type="ARBA" id="ARBA00001941"/>
    </source>
</evidence>
<dbReference type="GO" id="GO:0046872">
    <property type="term" value="F:metal ion binding"/>
    <property type="evidence" value="ECO:0007669"/>
    <property type="project" value="UniProtKB-KW"/>
</dbReference>
<dbReference type="GO" id="GO:0006508">
    <property type="term" value="P:proteolysis"/>
    <property type="evidence" value="ECO:0007669"/>
    <property type="project" value="UniProtKB-KW"/>
</dbReference>
<evidence type="ECO:0000313" key="10">
    <source>
        <dbReference type="EMBL" id="STO09118.1"/>
    </source>
</evidence>
<dbReference type="RefSeq" id="WP_029336010.1">
    <property type="nucleotide sequence ID" value="NZ_UGGP01000001.1"/>
</dbReference>
<evidence type="ECO:0000256" key="4">
    <source>
        <dbReference type="ARBA" id="ARBA00008236"/>
    </source>
</evidence>
<evidence type="ECO:0000256" key="7">
    <source>
        <dbReference type="ARBA" id="ARBA00022723"/>
    </source>
</evidence>
<keyword evidence="8 10" id="KW-0378">Hydrolase</keyword>
<keyword evidence="6" id="KW-0645">Protease</keyword>
<evidence type="ECO:0000313" key="11">
    <source>
        <dbReference type="Proteomes" id="UP000254060"/>
    </source>
</evidence>
<gene>
    <name evidence="10" type="ORF">NCTC13163_02517</name>
</gene>
<dbReference type="STRING" id="1397694.GCA_000702585_03002"/>
<sequence>MSTQTLPTEAEFARYAELAVKKGVNIQPGQQLEVRADISQAPLVRQVVKAAYAAGAKQVFVNWSDEESTKIRYFDAPHDSFKEFPEWLKARFEQLAEEKTAFLSIVSDDPDALNGVESSRIADSNRAAGVALAKWRKYVMSDNVSWSIIAGASEAWAKKVFPDREDAVPALWRAIFAATRMDQDDVVAAWDKHDQALRSRAQLLTEKKYAKLHYKAPGTELTIGLPKKHVFLGGGGPNTDGVDFIANMPTEEVFTLADKDAVEGHVSSTKPLSYSGNLIDEFTLWFEGGKVVKAEAKQGQAALDELLNLDEGARRIGEVALVPDDSPISNSGLLFYNTLFDENASCHLALGRAYSTCLEGGPLMSAEELAENGANDSMTHVDFMIGSADMDIDGELEDGSREAIMRAGNWVI</sequence>
<comment type="similarity">
    <text evidence="4">Belongs to the peptidase M29 family.</text>
</comment>
<dbReference type="AlphaFoldDB" id="A0A377FWH4"/>
<dbReference type="InterPro" id="IPR000787">
    <property type="entry name" value="Peptidase_M29"/>
</dbReference>
<dbReference type="PRINTS" id="PR00919">
    <property type="entry name" value="THERMOPTASE"/>
</dbReference>
<evidence type="ECO:0000256" key="5">
    <source>
        <dbReference type="ARBA" id="ARBA00022438"/>
    </source>
</evidence>
<keyword evidence="7" id="KW-0479">Metal-binding</keyword>
<reference evidence="10 11" key="1">
    <citation type="submission" date="2018-06" db="EMBL/GenBank/DDBJ databases">
        <authorList>
            <consortium name="Pathogen Informatics"/>
            <person name="Doyle S."/>
        </authorList>
    </citation>
    <scope>NUCLEOTIDE SEQUENCE [LARGE SCALE GENOMIC DNA]</scope>
    <source>
        <strain evidence="10 11">NCTC13163</strain>
    </source>
</reference>
<dbReference type="InterPro" id="IPR035097">
    <property type="entry name" value="M29_N-terminal"/>
</dbReference>
<dbReference type="Proteomes" id="UP000254060">
    <property type="component" value="Unassembled WGS sequence"/>
</dbReference>
<dbReference type="OrthoDB" id="9803993at2"/>
<dbReference type="PANTHER" id="PTHR34448:SF3">
    <property type="entry name" value="AMINOPEPTIDASE AMPS"/>
    <property type="match status" value="1"/>
</dbReference>